<evidence type="ECO:0000256" key="11">
    <source>
        <dbReference type="ARBA" id="ARBA00023237"/>
    </source>
</evidence>
<evidence type="ECO:0000256" key="2">
    <source>
        <dbReference type="ARBA" id="ARBA00022448"/>
    </source>
</evidence>
<comment type="similarity">
    <text evidence="12 14">Belongs to the TonB-dependent receptor family.</text>
</comment>
<dbReference type="PANTHER" id="PTHR32552:SF89">
    <property type="entry name" value="CATECHOLATE SIDEROPHORE RECEPTOR FIU"/>
    <property type="match status" value="1"/>
</dbReference>
<sequence>MIPKNMATSAIALWAVLMPEAARGQQGDDTETTDLSMEEIIITGVFRDSSLSTAPVAVTAIEDEVIQQSGVISAADLLKNVPGVFVNSSLGEIRNTVYSRGVAAGSNEAASGYFYVSMQEDGLPVTNVTFSNYGPDYFLRSDATLGRLEALRGGTAVIAGPNAPGGIFNYISKTGKSDPGALVTARFGLEGDGRNPYYRMDAFIGGEVSGADGLYYSVGGFYRSSDGARDPGYTANEGGQLKANLLWEYDTGSVKLGAKYLNDSNVFFEFLPARGYDDPDFAPGITPYDSTLPPAAPHTWTDAFGEEASWDGSNLVKNEQFAVTLNWNHDFDNGWSVQNDFRYSMNNTDWNTGAVIFPVPATDTVAYVFANTLGRPGVYRFTDRATGAVAAEVTSATGFDHTLTLNNLPNPGIIDGGLLTQVAFDPDHEVDEIMNQFKVTKEFDNQLITIGAFFSRAEIFRSFSGGGIGFSGIEDNPSLYDVDLIAPDGTVFQVTSPEGFAAVGDALSAGNVNDGTQEQISIFLAHNIDLTDKLTLDWGVRYETLDYNFTNSIASAVPVPEVFSAPDAVGEDGDPLTLFDNYLPTLGTPLNADRDYDYLSYSVALVYEMSDEVTTYLRFSSGEKAPDANFVVGIDTEDEARNLFQDAQEIRQFEIGIRYTGDDLSLSLFPFWSELSNVGDNQLFSDENGETYTPPPALGMTTTYGVEAEMLWTLSPALSLRANATIQQADSEDFGAWVANGPERGDDELVLIPDGDADNIPNFMGRATLTYAPVEEFTSYATWTYLGDRPANRNNAFDLPAFSIFDLGANYQLFENVLLGAEVRNVFNKTNGVMSWGPTGGLLASLNRQALTRAQVDADPNGLLNIITAPPRSFFFTASVNF</sequence>
<evidence type="ECO:0000259" key="15">
    <source>
        <dbReference type="Pfam" id="PF00593"/>
    </source>
</evidence>
<dbReference type="GO" id="GO:0009279">
    <property type="term" value="C:cell outer membrane"/>
    <property type="evidence" value="ECO:0007669"/>
    <property type="project" value="UniProtKB-SubCell"/>
</dbReference>
<comment type="subcellular location">
    <subcellularLocation>
        <location evidence="1 12">Cell outer membrane</location>
        <topology evidence="1 12">Multi-pass membrane protein</topology>
    </subcellularLocation>
</comment>
<dbReference type="PANTHER" id="PTHR32552">
    <property type="entry name" value="FERRICHROME IRON RECEPTOR-RELATED"/>
    <property type="match status" value="1"/>
</dbReference>
<feature type="domain" description="TonB-dependent receptor plug" evidence="16">
    <location>
        <begin position="51"/>
        <end position="167"/>
    </location>
</feature>
<keyword evidence="10 12" id="KW-0472">Membrane</keyword>
<dbReference type="Gene3D" id="2.40.170.20">
    <property type="entry name" value="TonB-dependent receptor, beta-barrel domain"/>
    <property type="match status" value="1"/>
</dbReference>
<organism evidence="17 18">
    <name type="scientific">Eilatimonas milleporae</name>
    <dbReference type="NCBI Taxonomy" id="911205"/>
    <lineage>
        <taxon>Bacteria</taxon>
        <taxon>Pseudomonadati</taxon>
        <taxon>Pseudomonadota</taxon>
        <taxon>Alphaproteobacteria</taxon>
        <taxon>Kordiimonadales</taxon>
        <taxon>Kordiimonadaceae</taxon>
        <taxon>Eilatimonas</taxon>
    </lineage>
</organism>
<keyword evidence="7" id="KW-0408">Iron</keyword>
<dbReference type="PROSITE" id="PS01156">
    <property type="entry name" value="TONB_DEPENDENT_REC_2"/>
    <property type="match status" value="1"/>
</dbReference>
<evidence type="ECO:0000256" key="8">
    <source>
        <dbReference type="ARBA" id="ARBA00023065"/>
    </source>
</evidence>
<dbReference type="Pfam" id="PF07715">
    <property type="entry name" value="Plug"/>
    <property type="match status" value="1"/>
</dbReference>
<evidence type="ECO:0000256" key="12">
    <source>
        <dbReference type="PROSITE-ProRule" id="PRU01360"/>
    </source>
</evidence>
<dbReference type="InterPro" id="IPR037066">
    <property type="entry name" value="Plug_dom_sf"/>
</dbReference>
<feature type="short sequence motif" description="TonB C-terminal box" evidence="13">
    <location>
        <begin position="865"/>
        <end position="882"/>
    </location>
</feature>
<evidence type="ECO:0000256" key="1">
    <source>
        <dbReference type="ARBA" id="ARBA00004571"/>
    </source>
</evidence>
<proteinExistence type="inferred from homology"/>
<name>A0A3M0CTY2_9PROT</name>
<reference evidence="17 18" key="1">
    <citation type="submission" date="2018-10" db="EMBL/GenBank/DDBJ databases">
        <title>Genomic Encyclopedia of Archaeal and Bacterial Type Strains, Phase II (KMG-II): from individual species to whole genera.</title>
        <authorList>
            <person name="Goeker M."/>
        </authorList>
    </citation>
    <scope>NUCLEOTIDE SEQUENCE [LARGE SCALE GENOMIC DNA]</scope>
    <source>
        <strain evidence="17 18">DSM 25217</strain>
    </source>
</reference>
<dbReference type="EMBL" id="REFR01000009">
    <property type="protein sequence ID" value="RMB12435.1"/>
    <property type="molecule type" value="Genomic_DNA"/>
</dbReference>
<dbReference type="InterPro" id="IPR000531">
    <property type="entry name" value="Beta-barrel_TonB"/>
</dbReference>
<evidence type="ECO:0000256" key="5">
    <source>
        <dbReference type="ARBA" id="ARBA00022692"/>
    </source>
</evidence>
<evidence type="ECO:0000256" key="13">
    <source>
        <dbReference type="PROSITE-ProRule" id="PRU10144"/>
    </source>
</evidence>
<dbReference type="SUPFAM" id="SSF56935">
    <property type="entry name" value="Porins"/>
    <property type="match status" value="1"/>
</dbReference>
<evidence type="ECO:0000256" key="10">
    <source>
        <dbReference type="ARBA" id="ARBA00023136"/>
    </source>
</evidence>
<protein>
    <submittedName>
        <fullName evidence="17">Outer membrane receptor protein involved in Fe transport</fullName>
    </submittedName>
</protein>
<dbReference type="GO" id="GO:0015344">
    <property type="term" value="F:siderophore uptake transmembrane transporter activity"/>
    <property type="evidence" value="ECO:0007669"/>
    <property type="project" value="TreeGrafter"/>
</dbReference>
<dbReference type="Gene3D" id="2.170.130.10">
    <property type="entry name" value="TonB-dependent receptor, plug domain"/>
    <property type="match status" value="1"/>
</dbReference>
<evidence type="ECO:0000256" key="14">
    <source>
        <dbReference type="RuleBase" id="RU003357"/>
    </source>
</evidence>
<dbReference type="InterPro" id="IPR010917">
    <property type="entry name" value="TonB_rcpt_CS"/>
</dbReference>
<dbReference type="PROSITE" id="PS52016">
    <property type="entry name" value="TONB_DEPENDENT_REC_3"/>
    <property type="match status" value="1"/>
</dbReference>
<keyword evidence="11 12" id="KW-0998">Cell outer membrane</keyword>
<feature type="domain" description="TonB-dependent receptor-like beta-barrel" evidence="15">
    <location>
        <begin position="277"/>
        <end position="826"/>
    </location>
</feature>
<keyword evidence="8" id="KW-0406">Ion transport</keyword>
<keyword evidence="18" id="KW-1185">Reference proteome</keyword>
<dbReference type="Pfam" id="PF00593">
    <property type="entry name" value="TonB_dep_Rec_b-barrel"/>
    <property type="match status" value="1"/>
</dbReference>
<dbReference type="InterPro" id="IPR012910">
    <property type="entry name" value="Plug_dom"/>
</dbReference>
<evidence type="ECO:0000256" key="4">
    <source>
        <dbReference type="ARBA" id="ARBA00022496"/>
    </source>
</evidence>
<keyword evidence="4" id="KW-0410">Iron transport</keyword>
<evidence type="ECO:0000256" key="3">
    <source>
        <dbReference type="ARBA" id="ARBA00022452"/>
    </source>
</evidence>
<evidence type="ECO:0000259" key="16">
    <source>
        <dbReference type="Pfam" id="PF07715"/>
    </source>
</evidence>
<keyword evidence="17" id="KW-0675">Receptor</keyword>
<evidence type="ECO:0000256" key="6">
    <source>
        <dbReference type="ARBA" id="ARBA00022729"/>
    </source>
</evidence>
<evidence type="ECO:0000256" key="9">
    <source>
        <dbReference type="ARBA" id="ARBA00023077"/>
    </source>
</evidence>
<keyword evidence="3 12" id="KW-1134">Transmembrane beta strand</keyword>
<evidence type="ECO:0000256" key="7">
    <source>
        <dbReference type="ARBA" id="ARBA00023004"/>
    </source>
</evidence>
<evidence type="ECO:0000313" key="17">
    <source>
        <dbReference type="EMBL" id="RMB12435.1"/>
    </source>
</evidence>
<keyword evidence="2 12" id="KW-0813">Transport</keyword>
<dbReference type="InterPro" id="IPR039426">
    <property type="entry name" value="TonB-dep_rcpt-like"/>
</dbReference>
<dbReference type="InParanoid" id="A0A3M0CTY2"/>
<dbReference type="InterPro" id="IPR036942">
    <property type="entry name" value="Beta-barrel_TonB_sf"/>
</dbReference>
<evidence type="ECO:0000313" key="18">
    <source>
        <dbReference type="Proteomes" id="UP000271227"/>
    </source>
</evidence>
<dbReference type="Proteomes" id="UP000271227">
    <property type="component" value="Unassembled WGS sequence"/>
</dbReference>
<gene>
    <name evidence="17" type="ORF">BXY39_0931</name>
</gene>
<dbReference type="AlphaFoldDB" id="A0A3M0CTY2"/>
<keyword evidence="6" id="KW-0732">Signal</keyword>
<accession>A0A3M0CTY2</accession>
<keyword evidence="9 14" id="KW-0798">TonB box</keyword>
<dbReference type="RefSeq" id="WP_121937606.1">
    <property type="nucleotide sequence ID" value="NZ_REFR01000009.1"/>
</dbReference>
<comment type="caution">
    <text evidence="17">The sequence shown here is derived from an EMBL/GenBank/DDBJ whole genome shotgun (WGS) entry which is preliminary data.</text>
</comment>
<keyword evidence="5 12" id="KW-0812">Transmembrane</keyword>